<dbReference type="EMBL" id="JBBHLL010000408">
    <property type="protein sequence ID" value="KAK7803672.1"/>
    <property type="molecule type" value="Genomic_DNA"/>
</dbReference>
<dbReference type="GO" id="GO:0031146">
    <property type="term" value="P:SCF-dependent proteasomal ubiquitin-dependent protein catabolic process"/>
    <property type="evidence" value="ECO:0007669"/>
    <property type="project" value="TreeGrafter"/>
</dbReference>
<gene>
    <name evidence="2" type="ORF">U0070_014043</name>
</gene>
<dbReference type="Proteomes" id="UP001488838">
    <property type="component" value="Unassembled WGS sequence"/>
</dbReference>
<evidence type="ECO:0000313" key="2">
    <source>
        <dbReference type="EMBL" id="KAK7803672.1"/>
    </source>
</evidence>
<dbReference type="PANTHER" id="PTHR12125:SF7">
    <property type="entry name" value="F-BOX ONLY PROTEIN 17"/>
    <property type="match status" value="1"/>
</dbReference>
<proteinExistence type="predicted"/>
<dbReference type="SUPFAM" id="SSF49785">
    <property type="entry name" value="Galactose-binding domain-like"/>
    <property type="match status" value="1"/>
</dbReference>
<dbReference type="PROSITE" id="PS51114">
    <property type="entry name" value="FBA"/>
    <property type="match status" value="1"/>
</dbReference>
<feature type="domain" description="FBA" evidence="1">
    <location>
        <begin position="65"/>
        <end position="142"/>
    </location>
</feature>
<dbReference type="InterPro" id="IPR039752">
    <property type="entry name" value="F-box_only"/>
</dbReference>
<dbReference type="InterPro" id="IPR007397">
    <property type="entry name" value="F-box-assoc_dom"/>
</dbReference>
<reference evidence="2 3" key="1">
    <citation type="journal article" date="2023" name="bioRxiv">
        <title>Conserved and derived expression patterns and positive selection on dental genes reveal complex evolutionary context of ever-growing rodent molars.</title>
        <authorList>
            <person name="Calamari Z.T."/>
            <person name="Song A."/>
            <person name="Cohen E."/>
            <person name="Akter M."/>
            <person name="Roy R.D."/>
            <person name="Hallikas O."/>
            <person name="Christensen M.M."/>
            <person name="Li P."/>
            <person name="Marangoni P."/>
            <person name="Jernvall J."/>
            <person name="Klein O.D."/>
        </authorList>
    </citation>
    <scope>NUCLEOTIDE SEQUENCE [LARGE SCALE GENOMIC DNA]</scope>
    <source>
        <strain evidence="2">V071</strain>
    </source>
</reference>
<dbReference type="Gene3D" id="2.60.120.260">
    <property type="entry name" value="Galactose-binding domain-like"/>
    <property type="match status" value="1"/>
</dbReference>
<protein>
    <recommendedName>
        <fullName evidence="1">FBA domain-containing protein</fullName>
    </recommendedName>
</protein>
<organism evidence="2 3">
    <name type="scientific">Myodes glareolus</name>
    <name type="common">Bank vole</name>
    <name type="synonym">Clethrionomys glareolus</name>
    <dbReference type="NCBI Taxonomy" id="447135"/>
    <lineage>
        <taxon>Eukaryota</taxon>
        <taxon>Metazoa</taxon>
        <taxon>Chordata</taxon>
        <taxon>Craniata</taxon>
        <taxon>Vertebrata</taxon>
        <taxon>Euteleostomi</taxon>
        <taxon>Mammalia</taxon>
        <taxon>Eutheria</taxon>
        <taxon>Euarchontoglires</taxon>
        <taxon>Glires</taxon>
        <taxon>Rodentia</taxon>
        <taxon>Myomorpha</taxon>
        <taxon>Muroidea</taxon>
        <taxon>Cricetidae</taxon>
        <taxon>Arvicolinae</taxon>
        <taxon>Myodes</taxon>
    </lineage>
</organism>
<evidence type="ECO:0000313" key="3">
    <source>
        <dbReference type="Proteomes" id="UP001488838"/>
    </source>
</evidence>
<dbReference type="GO" id="GO:0005737">
    <property type="term" value="C:cytoplasm"/>
    <property type="evidence" value="ECO:0007669"/>
    <property type="project" value="TreeGrafter"/>
</dbReference>
<name>A0AAW0HL21_MYOGA</name>
<comment type="caution">
    <text evidence="2">The sequence shown here is derived from an EMBL/GenBank/DDBJ whole genome shotgun (WGS) entry which is preliminary data.</text>
</comment>
<dbReference type="AlphaFoldDB" id="A0AAW0HL21"/>
<sequence length="145" mass="16313">MGSGRTGGLCPYRVRANAFILPRGFYRGLQSLRGGAQRERLGHGKESDSGSRASLPDLLHDFFQWGTRENCGCIYRLQVRLLDEYENEVVKFSASPSPVSHVFVDFGKGIRYVSLEQYGRDIHSWVGHYGVTVACSSVWVRIRLS</sequence>
<keyword evidence="3" id="KW-1185">Reference proteome</keyword>
<accession>A0AAW0HL21</accession>
<evidence type="ECO:0000259" key="1">
    <source>
        <dbReference type="PROSITE" id="PS51114"/>
    </source>
</evidence>
<dbReference type="PANTHER" id="PTHR12125">
    <property type="entry name" value="F-BOX ONLY PROTEIN 6-LIKE PROTEIN"/>
    <property type="match status" value="1"/>
</dbReference>
<dbReference type="GO" id="GO:0061630">
    <property type="term" value="F:ubiquitin protein ligase activity"/>
    <property type="evidence" value="ECO:0007669"/>
    <property type="project" value="TreeGrafter"/>
</dbReference>
<dbReference type="InterPro" id="IPR008979">
    <property type="entry name" value="Galactose-bd-like_sf"/>
</dbReference>
<dbReference type="GO" id="GO:0006516">
    <property type="term" value="P:glycoprotein catabolic process"/>
    <property type="evidence" value="ECO:0007669"/>
    <property type="project" value="TreeGrafter"/>
</dbReference>
<dbReference type="GO" id="GO:0019005">
    <property type="term" value="C:SCF ubiquitin ligase complex"/>
    <property type="evidence" value="ECO:0007669"/>
    <property type="project" value="TreeGrafter"/>
</dbReference>
<dbReference type="Pfam" id="PF04300">
    <property type="entry name" value="FBA"/>
    <property type="match status" value="1"/>
</dbReference>
<dbReference type="SMART" id="SM01198">
    <property type="entry name" value="FBA"/>
    <property type="match status" value="1"/>
</dbReference>
<dbReference type="GO" id="GO:0036503">
    <property type="term" value="P:ERAD pathway"/>
    <property type="evidence" value="ECO:0007669"/>
    <property type="project" value="TreeGrafter"/>
</dbReference>